<evidence type="ECO:0000313" key="10">
    <source>
        <dbReference type="EMBL" id="CAG5092063.1"/>
    </source>
</evidence>
<evidence type="ECO:0000256" key="7">
    <source>
        <dbReference type="ARBA" id="ARBA00023136"/>
    </source>
</evidence>
<dbReference type="SFLD" id="SFLDS00019">
    <property type="entry name" value="Glutathione_Transferase_(cytos"/>
    <property type="match status" value="1"/>
</dbReference>
<evidence type="ECO:0000256" key="6">
    <source>
        <dbReference type="ARBA" id="ARBA00023128"/>
    </source>
</evidence>
<dbReference type="Pfam" id="PF10568">
    <property type="entry name" value="Tom37"/>
    <property type="match status" value="1"/>
</dbReference>
<evidence type="ECO:0000313" key="11">
    <source>
        <dbReference type="Proteomes" id="UP000786811"/>
    </source>
</evidence>
<keyword evidence="4" id="KW-1000">Mitochondrion outer membrane</keyword>
<keyword evidence="6" id="KW-0496">Mitochondrion</keyword>
<dbReference type="InterPro" id="IPR033468">
    <property type="entry name" value="Metaxin_GST"/>
</dbReference>
<evidence type="ECO:0000259" key="8">
    <source>
        <dbReference type="Pfam" id="PF10568"/>
    </source>
</evidence>
<dbReference type="AlphaFoldDB" id="A0A8J2HD39"/>
<protein>
    <submittedName>
        <fullName evidence="10">Similar to MTX2: Metaxin-2 (Sus scrofa)</fullName>
    </submittedName>
</protein>
<dbReference type="InterPro" id="IPR019564">
    <property type="entry name" value="Sam37/metaxin_N"/>
</dbReference>
<feature type="domain" description="Metaxin glutathione S-transferase" evidence="9">
    <location>
        <begin position="199"/>
        <end position="262"/>
    </location>
</feature>
<sequence>MPIFPSFSYSSGIFSPLLTEARELELGELWPQLIKLYQPLEVEQILLPDNANCLAVQAYLHMCNLNYQVEPRKNAEYMSPSGKVPFIQCGGTVISEFDNIVSFINNKGITLTNDLTPEEKIDMRAYISLINNGLANAEQYICWVDPVTLDTVTKPRHGNVYAWPLNHILNWQKHRQVIKKLKVLGLYSKGINDIYHDVKMCCTALSERLDGKPYFYGNKGPTELDALVFGHLFTIITTPLPANKLAEIVRSFPDLVDLCKRIDQSFFTSLRSIGSINYDKLFSTINHDDSNNLNDDSDDNEDKLNSEKKNNYLFFPMILKKTI</sequence>
<dbReference type="EMBL" id="CAJNRD030001120">
    <property type="protein sequence ID" value="CAG5092063.1"/>
    <property type="molecule type" value="Genomic_DNA"/>
</dbReference>
<dbReference type="OrthoDB" id="198787at2759"/>
<gene>
    <name evidence="10" type="ORF">HICCMSTLAB_LOCUS5888</name>
</gene>
<keyword evidence="7" id="KW-0472">Membrane</keyword>
<dbReference type="GO" id="GO:0015031">
    <property type="term" value="P:protein transport"/>
    <property type="evidence" value="ECO:0007669"/>
    <property type="project" value="UniProtKB-KW"/>
</dbReference>
<name>A0A8J2HD39_COTCN</name>
<dbReference type="GO" id="GO:0001401">
    <property type="term" value="C:SAM complex"/>
    <property type="evidence" value="ECO:0007669"/>
    <property type="project" value="InterPro"/>
</dbReference>
<comment type="similarity">
    <text evidence="2">Belongs to the metaxin family.</text>
</comment>
<feature type="domain" description="Mitochondrial outer membrane transport complex Sam37/metaxin N-terminal" evidence="8">
    <location>
        <begin position="53"/>
        <end position="173"/>
    </location>
</feature>
<keyword evidence="5" id="KW-0653">Protein transport</keyword>
<keyword evidence="11" id="KW-1185">Reference proteome</keyword>
<evidence type="ECO:0000259" key="9">
    <source>
        <dbReference type="Pfam" id="PF17171"/>
    </source>
</evidence>
<dbReference type="InterPro" id="IPR050931">
    <property type="entry name" value="Mito_Protein_Transport_Metaxin"/>
</dbReference>
<dbReference type="InterPro" id="IPR036282">
    <property type="entry name" value="Glutathione-S-Trfase_C_sf"/>
</dbReference>
<dbReference type="SUPFAM" id="SSF52833">
    <property type="entry name" value="Thioredoxin-like"/>
    <property type="match status" value="1"/>
</dbReference>
<evidence type="ECO:0000256" key="1">
    <source>
        <dbReference type="ARBA" id="ARBA00004294"/>
    </source>
</evidence>
<comment type="caution">
    <text evidence="10">The sequence shown here is derived from an EMBL/GenBank/DDBJ whole genome shotgun (WGS) entry which is preliminary data.</text>
</comment>
<reference evidence="10" key="1">
    <citation type="submission" date="2021-04" db="EMBL/GenBank/DDBJ databases">
        <authorList>
            <person name="Chebbi M.A.C M."/>
        </authorList>
    </citation>
    <scope>NUCLEOTIDE SEQUENCE</scope>
</reference>
<evidence type="ECO:0000256" key="2">
    <source>
        <dbReference type="ARBA" id="ARBA00009170"/>
    </source>
</evidence>
<organism evidence="10 11">
    <name type="scientific">Cotesia congregata</name>
    <name type="common">Parasitoid wasp</name>
    <name type="synonym">Apanteles congregatus</name>
    <dbReference type="NCBI Taxonomy" id="51543"/>
    <lineage>
        <taxon>Eukaryota</taxon>
        <taxon>Metazoa</taxon>
        <taxon>Ecdysozoa</taxon>
        <taxon>Arthropoda</taxon>
        <taxon>Hexapoda</taxon>
        <taxon>Insecta</taxon>
        <taxon>Pterygota</taxon>
        <taxon>Neoptera</taxon>
        <taxon>Endopterygota</taxon>
        <taxon>Hymenoptera</taxon>
        <taxon>Apocrita</taxon>
        <taxon>Ichneumonoidea</taxon>
        <taxon>Braconidae</taxon>
        <taxon>Microgastrinae</taxon>
        <taxon>Cotesia</taxon>
    </lineage>
</organism>
<evidence type="ECO:0000256" key="4">
    <source>
        <dbReference type="ARBA" id="ARBA00022787"/>
    </source>
</evidence>
<dbReference type="InterPro" id="IPR036249">
    <property type="entry name" value="Thioredoxin-like_sf"/>
</dbReference>
<accession>A0A8J2HD39</accession>
<dbReference type="InterPro" id="IPR040079">
    <property type="entry name" value="Glutathione_S-Trfase"/>
</dbReference>
<dbReference type="Proteomes" id="UP000786811">
    <property type="component" value="Unassembled WGS sequence"/>
</dbReference>
<evidence type="ECO:0000256" key="3">
    <source>
        <dbReference type="ARBA" id="ARBA00022448"/>
    </source>
</evidence>
<evidence type="ECO:0000256" key="5">
    <source>
        <dbReference type="ARBA" id="ARBA00022927"/>
    </source>
</evidence>
<dbReference type="GO" id="GO:0007005">
    <property type="term" value="P:mitochondrion organization"/>
    <property type="evidence" value="ECO:0007669"/>
    <property type="project" value="TreeGrafter"/>
</dbReference>
<comment type="subcellular location">
    <subcellularLocation>
        <location evidence="1">Mitochondrion outer membrane</location>
    </subcellularLocation>
</comment>
<dbReference type="SUPFAM" id="SSF47616">
    <property type="entry name" value="GST C-terminal domain-like"/>
    <property type="match status" value="1"/>
</dbReference>
<dbReference type="PANTHER" id="PTHR12289:SF38">
    <property type="entry name" value="METAXIN-2"/>
    <property type="match status" value="1"/>
</dbReference>
<keyword evidence="3" id="KW-0813">Transport</keyword>
<dbReference type="SFLD" id="SFLDG01180">
    <property type="entry name" value="SUF1"/>
    <property type="match status" value="1"/>
</dbReference>
<proteinExistence type="inferred from homology"/>
<dbReference type="Pfam" id="PF17171">
    <property type="entry name" value="GST_C_6"/>
    <property type="match status" value="1"/>
</dbReference>
<dbReference type="PANTHER" id="PTHR12289">
    <property type="entry name" value="METAXIN RELATED"/>
    <property type="match status" value="1"/>
</dbReference>
<dbReference type="CDD" id="cd03211">
    <property type="entry name" value="GST_C_Metaxin2"/>
    <property type="match status" value="1"/>
</dbReference>